<feature type="signal peptide" evidence="1">
    <location>
        <begin position="1"/>
        <end position="24"/>
    </location>
</feature>
<name>A0A077AVI1_9PROT</name>
<keyword evidence="1" id="KW-0732">Signal</keyword>
<proteinExistence type="predicted"/>
<accession>A0A077AVI1</accession>
<dbReference type="Proteomes" id="UP000028926">
    <property type="component" value="Chromosome"/>
</dbReference>
<evidence type="ECO:0000313" key="2">
    <source>
        <dbReference type="EMBL" id="AIK97162.1"/>
    </source>
</evidence>
<keyword evidence="3" id="KW-1185">Reference proteome</keyword>
<evidence type="ECO:0008006" key="4">
    <source>
        <dbReference type="Google" id="ProtNLM"/>
    </source>
</evidence>
<feature type="chain" id="PRO_5001717446" description="Outer membrane protein beta-barrel domain-containing protein" evidence="1">
    <location>
        <begin position="25"/>
        <end position="256"/>
    </location>
</feature>
<gene>
    <name evidence="2" type="ORF">ID47_11130</name>
</gene>
<evidence type="ECO:0000313" key="3">
    <source>
        <dbReference type="Proteomes" id="UP000028926"/>
    </source>
</evidence>
<dbReference type="RefSeq" id="WP_038466344.1">
    <property type="nucleotide sequence ID" value="NZ_CP008941.1"/>
</dbReference>
<organism evidence="2 3">
    <name type="scientific">Candidatus Odyssella acanthamoebae</name>
    <dbReference type="NCBI Taxonomy" id="91604"/>
    <lineage>
        <taxon>Bacteria</taxon>
        <taxon>Pseudomonadati</taxon>
        <taxon>Pseudomonadota</taxon>
        <taxon>Alphaproteobacteria</taxon>
        <taxon>Holosporales</taxon>
        <taxon>Candidatus Paracaedibacteraceae</taxon>
        <taxon>Candidatus Odyssella</taxon>
    </lineage>
</organism>
<sequence length="256" mass="28297">MKIKYVAPSLAVLLLSTTIGQANASVFGNPYMGVALSWDHMGGKSYGSMINFEGNKLTFTDGRHLSGNKANGYFFFGTSYDLTQLPLFICPEFQIGQGRVNSQLRNTINDESFDLMGNGTLFTQRSLDPKLSRHLNTSLVVRVGGKIADSYRLYGLVGVDVSRFKYTYNVDNVDLGSGAIVGSDNFVKAKWKTAPVFGVGIEKKIDKVQVGLEGRIALYGPIKTYRLIKRDLDRESVSTKVKPYISSLMLRLSYSL</sequence>
<dbReference type="KEGG" id="paca:ID47_11130"/>
<reference evidence="2 3" key="1">
    <citation type="submission" date="2014-07" db="EMBL/GenBank/DDBJ databases">
        <title>Comparative genomic insights into amoeba endosymbionts belonging to the families of Holosporaceae and Candidatus Midichloriaceae within Rickettsiales.</title>
        <authorList>
            <person name="Wang Z."/>
            <person name="Wu M."/>
        </authorList>
    </citation>
    <scope>NUCLEOTIDE SEQUENCE [LARGE SCALE GENOMIC DNA]</scope>
    <source>
        <strain evidence="2">PRA3</strain>
    </source>
</reference>
<dbReference type="EMBL" id="CP008941">
    <property type="protein sequence ID" value="AIK97162.1"/>
    <property type="molecule type" value="Genomic_DNA"/>
</dbReference>
<dbReference type="HOGENOM" id="CLU_1164196_0_0_5"/>
<dbReference type="AlphaFoldDB" id="A0A077AVI1"/>
<evidence type="ECO:0000256" key="1">
    <source>
        <dbReference type="SAM" id="SignalP"/>
    </source>
</evidence>
<protein>
    <recommendedName>
        <fullName evidence="4">Outer membrane protein beta-barrel domain-containing protein</fullName>
    </recommendedName>
</protein>